<dbReference type="STRING" id="376733.SAMN04487972_13010"/>
<protein>
    <recommendedName>
        <fullName evidence="6">DnrO protein</fullName>
    </recommendedName>
</protein>
<dbReference type="eggNOG" id="ENOG5032SD0">
    <property type="taxonomic scope" value="Bacteria"/>
</dbReference>
<evidence type="ECO:0000313" key="2">
    <source>
        <dbReference type="EMBL" id="KGJ02691.1"/>
    </source>
</evidence>
<name>A0A099EXH1_9RHOB</name>
<accession>A0A099EXH1</accession>
<evidence type="ECO:0000313" key="5">
    <source>
        <dbReference type="Proteomes" id="UP000182312"/>
    </source>
</evidence>
<dbReference type="Proteomes" id="UP000029846">
    <property type="component" value="Unassembled WGS sequence"/>
</dbReference>
<dbReference type="EMBL" id="FOJO01000030">
    <property type="protein sequence ID" value="SFA60651.1"/>
    <property type="molecule type" value="Genomic_DNA"/>
</dbReference>
<dbReference type="EMBL" id="JRKN01000033">
    <property type="protein sequence ID" value="KGJ02691.1"/>
    <property type="molecule type" value="Genomic_DNA"/>
</dbReference>
<organism evidence="2 4">
    <name type="scientific">Paracoccus halophilus</name>
    <dbReference type="NCBI Taxonomy" id="376733"/>
    <lineage>
        <taxon>Bacteria</taxon>
        <taxon>Pseudomonadati</taxon>
        <taxon>Pseudomonadota</taxon>
        <taxon>Alphaproteobacteria</taxon>
        <taxon>Rhodobacterales</taxon>
        <taxon>Paracoccaceae</taxon>
        <taxon>Paracoccus</taxon>
    </lineage>
</organism>
<dbReference type="OrthoDB" id="6933865at2"/>
<feature type="signal peptide" evidence="1">
    <location>
        <begin position="1"/>
        <end position="24"/>
    </location>
</feature>
<reference evidence="2 4" key="2">
    <citation type="submission" date="2014-10" db="EMBL/GenBank/DDBJ databases">
        <title>Paracoccus sanguinis sp. nov., isolated from clinical specimens of New York State patients.</title>
        <authorList>
            <person name="Mingle L.A."/>
            <person name="Cole J.A."/>
            <person name="Lapierre P."/>
            <person name="Musser K.A."/>
        </authorList>
    </citation>
    <scope>NUCLEOTIDE SEQUENCE [LARGE SCALE GENOMIC DNA]</scope>
    <source>
        <strain evidence="2 4">JCM 14014</strain>
    </source>
</reference>
<evidence type="ECO:0000313" key="4">
    <source>
        <dbReference type="Proteomes" id="UP000029846"/>
    </source>
</evidence>
<evidence type="ECO:0000313" key="3">
    <source>
        <dbReference type="EMBL" id="SFA60651.1"/>
    </source>
</evidence>
<feature type="chain" id="PRO_5010409293" description="DnrO protein" evidence="1">
    <location>
        <begin position="25"/>
        <end position="155"/>
    </location>
</feature>
<evidence type="ECO:0000256" key="1">
    <source>
        <dbReference type="SAM" id="SignalP"/>
    </source>
</evidence>
<keyword evidence="1" id="KW-0732">Signal</keyword>
<gene>
    <name evidence="2" type="ORF">IT41_16765</name>
    <name evidence="3" type="ORF">SAMN04487972_13010</name>
</gene>
<dbReference type="Proteomes" id="UP000182312">
    <property type="component" value="Unassembled WGS sequence"/>
</dbReference>
<reference evidence="3 5" key="3">
    <citation type="submission" date="2016-10" db="EMBL/GenBank/DDBJ databases">
        <authorList>
            <person name="de Groot N.N."/>
        </authorList>
    </citation>
    <scope>NUCLEOTIDE SEQUENCE [LARGE SCALE GENOMIC DNA]</scope>
    <source>
        <strain evidence="3 5">CGMCC 1.6117</strain>
    </source>
</reference>
<dbReference type="AlphaFoldDB" id="A0A099EXH1"/>
<sequence length="155" mass="16386">MQITRPLAVLTLALSLATGGIAIAETQSHDDHAADVLELVLNDGAKWRGDQNMLTGMDAIHAVITTNLDAVHAGTASPEAIAKMAADVQAQLDFMIENCVLEPDVDEQFHHVLGQVMDGVATLEEGEAGPGTATIIAALNAYGEHFNHPGWQIIN</sequence>
<reference evidence="2 4" key="1">
    <citation type="submission" date="2014-09" db="EMBL/GenBank/DDBJ databases">
        <authorList>
            <person name="McGinnis J.M."/>
            <person name="Wolfgang W.J."/>
        </authorList>
    </citation>
    <scope>NUCLEOTIDE SEQUENCE [LARGE SCALE GENOMIC DNA]</scope>
    <source>
        <strain evidence="2 4">JCM 14014</strain>
    </source>
</reference>
<evidence type="ECO:0008006" key="6">
    <source>
        <dbReference type="Google" id="ProtNLM"/>
    </source>
</evidence>
<dbReference type="RefSeq" id="WP_036743353.1">
    <property type="nucleotide sequence ID" value="NZ_FOJO01000030.1"/>
</dbReference>
<proteinExistence type="predicted"/>
<keyword evidence="4" id="KW-1185">Reference proteome</keyword>